<dbReference type="Proteomes" id="UP000503399">
    <property type="component" value="Chromosome"/>
</dbReference>
<sequence>MLWALGIVGVVAVVSATLVGRVFMHDHMQDM</sequence>
<feature type="transmembrane region" description="Helical" evidence="1">
    <location>
        <begin position="6"/>
        <end position="24"/>
    </location>
</feature>
<proteinExistence type="predicted"/>
<dbReference type="AlphaFoldDB" id="A0A6F8ZHD9"/>
<keyword evidence="1" id="KW-1133">Transmembrane helix</keyword>
<dbReference type="EMBL" id="LR778114">
    <property type="protein sequence ID" value="CAB1129133.1"/>
    <property type="molecule type" value="Genomic_DNA"/>
</dbReference>
<protein>
    <submittedName>
        <fullName evidence="2">Uncharacterized protein</fullName>
    </submittedName>
</protein>
<reference evidence="2 3" key="1">
    <citation type="submission" date="2020-02" db="EMBL/GenBank/DDBJ databases">
        <authorList>
            <person name="Hogendoorn C."/>
        </authorList>
    </citation>
    <scope>NUCLEOTIDE SEQUENCE [LARGE SCALE GENOMIC DNA]</scope>
    <source>
        <strain evidence="2">R501</strain>
    </source>
</reference>
<organism evidence="2 3">
    <name type="scientific">Candidatus Hydrogenisulfobacillus filiaventi</name>
    <dbReference type="NCBI Taxonomy" id="2707344"/>
    <lineage>
        <taxon>Bacteria</taxon>
        <taxon>Bacillati</taxon>
        <taxon>Bacillota</taxon>
        <taxon>Clostridia</taxon>
        <taxon>Eubacteriales</taxon>
        <taxon>Clostridiales Family XVII. Incertae Sedis</taxon>
        <taxon>Candidatus Hydrogenisulfobacillus</taxon>
    </lineage>
</organism>
<keyword evidence="1" id="KW-0812">Transmembrane</keyword>
<name>A0A6F8ZHD9_9FIRM</name>
<accession>A0A6F8ZHD9</accession>
<keyword evidence="1" id="KW-0472">Membrane</keyword>
<evidence type="ECO:0000313" key="2">
    <source>
        <dbReference type="EMBL" id="CAB1129133.1"/>
    </source>
</evidence>
<keyword evidence="3" id="KW-1185">Reference proteome</keyword>
<gene>
    <name evidence="2" type="ORF">R50_1632</name>
</gene>
<dbReference type="KEGG" id="hfv:R50_1632"/>
<evidence type="ECO:0000256" key="1">
    <source>
        <dbReference type="SAM" id="Phobius"/>
    </source>
</evidence>
<evidence type="ECO:0000313" key="3">
    <source>
        <dbReference type="Proteomes" id="UP000503399"/>
    </source>
</evidence>